<evidence type="ECO:0000313" key="2">
    <source>
        <dbReference type="Proteomes" id="UP001153334"/>
    </source>
</evidence>
<evidence type="ECO:0000313" key="1">
    <source>
        <dbReference type="EMBL" id="KAJ8106559.1"/>
    </source>
</evidence>
<name>A0ACC2HUV5_9PEZI</name>
<reference evidence="1" key="1">
    <citation type="submission" date="2022-11" db="EMBL/GenBank/DDBJ databases">
        <title>Genome Sequence of Nemania bipapillata.</title>
        <authorList>
            <person name="Buettner E."/>
        </authorList>
    </citation>
    <scope>NUCLEOTIDE SEQUENCE</scope>
    <source>
        <strain evidence="1">CP14</strain>
    </source>
</reference>
<organism evidence="1 2">
    <name type="scientific">Nemania bipapillata</name>
    <dbReference type="NCBI Taxonomy" id="110536"/>
    <lineage>
        <taxon>Eukaryota</taxon>
        <taxon>Fungi</taxon>
        <taxon>Dikarya</taxon>
        <taxon>Ascomycota</taxon>
        <taxon>Pezizomycotina</taxon>
        <taxon>Sordariomycetes</taxon>
        <taxon>Xylariomycetidae</taxon>
        <taxon>Xylariales</taxon>
        <taxon>Xylariaceae</taxon>
        <taxon>Nemania</taxon>
    </lineage>
</organism>
<dbReference type="EMBL" id="JAPESX010002796">
    <property type="protein sequence ID" value="KAJ8106559.1"/>
    <property type="molecule type" value="Genomic_DNA"/>
</dbReference>
<gene>
    <name evidence="1" type="ORF">ONZ43_g7029</name>
</gene>
<accession>A0ACC2HUV5</accession>
<keyword evidence="2" id="KW-1185">Reference proteome</keyword>
<proteinExistence type="predicted"/>
<sequence>MSIDYSLSRHDLARSSWLFAPFWLGSKMLRQLLAAGLLIATGALAEAAAESYDYIVVGSGPGGAPLAANLARAGFSVTLLEAGVDLGDNKNFSEISNFIAAGNDEKSRWDFFVKHSNDEAREAKYEKTTWRTADGSFYVGLDPPAGSTRLGIYYPRAATLGGSALHNS</sequence>
<dbReference type="Proteomes" id="UP001153334">
    <property type="component" value="Unassembled WGS sequence"/>
</dbReference>
<protein>
    <submittedName>
        <fullName evidence="1">Uncharacterized protein</fullName>
    </submittedName>
</protein>
<comment type="caution">
    <text evidence="1">The sequence shown here is derived from an EMBL/GenBank/DDBJ whole genome shotgun (WGS) entry which is preliminary data.</text>
</comment>